<dbReference type="InterPro" id="IPR027417">
    <property type="entry name" value="P-loop_NTPase"/>
</dbReference>
<dbReference type="InterPro" id="IPR005747">
    <property type="entry name" value="MutS2"/>
</dbReference>
<comment type="caution">
    <text evidence="6">The sequence shown here is derived from an EMBL/GenBank/DDBJ whole genome shotgun (WGS) entry which is preliminary data.</text>
</comment>
<name>A0ABT5X1R6_9ENTE</name>
<dbReference type="InterPro" id="IPR036187">
    <property type="entry name" value="DNA_mismatch_repair_MutS_sf"/>
</dbReference>
<dbReference type="PANTHER" id="PTHR48466">
    <property type="entry name" value="OS10G0509000 PROTEIN-RELATED"/>
    <property type="match status" value="1"/>
</dbReference>
<evidence type="ECO:0000256" key="3">
    <source>
        <dbReference type="ARBA" id="ARBA00022840"/>
    </source>
</evidence>
<accession>A0ABT5X1R6</accession>
<keyword evidence="2 6" id="KW-0255">Endonuclease</keyword>
<evidence type="ECO:0000256" key="2">
    <source>
        <dbReference type="ARBA" id="ARBA00022759"/>
    </source>
</evidence>
<keyword evidence="7" id="KW-1185">Reference proteome</keyword>
<dbReference type="NCBIfam" id="TIGR01069">
    <property type="entry name" value="mutS2"/>
    <property type="match status" value="1"/>
</dbReference>
<dbReference type="Pfam" id="PF00488">
    <property type="entry name" value="MutS_V"/>
    <property type="match status" value="1"/>
</dbReference>
<evidence type="ECO:0000256" key="1">
    <source>
        <dbReference type="ARBA" id="ARBA00022741"/>
    </source>
</evidence>
<feature type="domain" description="DNA mismatch repair proteins mutS family" evidence="5">
    <location>
        <begin position="405"/>
        <end position="421"/>
    </location>
</feature>
<dbReference type="InterPro" id="IPR045076">
    <property type="entry name" value="MutS"/>
</dbReference>
<dbReference type="SMART" id="SM00533">
    <property type="entry name" value="MUTSd"/>
    <property type="match status" value="1"/>
</dbReference>
<keyword evidence="4" id="KW-0238">DNA-binding</keyword>
<dbReference type="Proteomes" id="UP001147148">
    <property type="component" value="Unassembled WGS sequence"/>
</dbReference>
<reference evidence="6" key="1">
    <citation type="submission" date="2022-10" db="EMBL/GenBank/DDBJ databases">
        <title>Vagococcus sp. isolated from poultry meat.</title>
        <authorList>
            <person name="Johansson P."/>
            <person name="Bjorkroth J."/>
        </authorList>
    </citation>
    <scope>NUCLEOTIDE SEQUENCE</scope>
    <source>
        <strain evidence="6">PNs007</strain>
    </source>
</reference>
<dbReference type="InterPro" id="IPR007696">
    <property type="entry name" value="DNA_mismatch_repair_MutS_core"/>
</dbReference>
<keyword evidence="2 6" id="KW-0540">Nuclease</keyword>
<keyword evidence="3" id="KW-0067">ATP-binding</keyword>
<dbReference type="GO" id="GO:0004519">
    <property type="term" value="F:endonuclease activity"/>
    <property type="evidence" value="ECO:0007669"/>
    <property type="project" value="UniProtKB-KW"/>
</dbReference>
<protein>
    <submittedName>
        <fullName evidence="6">Endonuclease MutS2</fullName>
    </submittedName>
</protein>
<sequence>MNKQTEEHTQFNVIKELISEFATSQTVKDRLLSLEPTSDLEKVRQLQAETGEALEILKDNQSIPFMMSQRIDRIFEKVEEGYVLDPKELHDVEDFLRSIKQLKQFFEKRETQSPILSSYCKKIVIFNELEERLSVAIKNNQVSSEASSKLKKARQRAQNYQSAIRDKLYKFINSPSNKSKIQEFMVVEKNGSLTVPLKSSFKTSVAGRVVSESAKGSTVYVELDNTKSLTEKLQEAHAEEIMIVYEVLADFSEQIASCLKQMKDNTEIVFKLEEITAKATYSLEIEGEKIRINDQGVIKLVNARHPLLKNKAVPLSMELGGEHRGLVITGSNSGGKTVVLKTIGLLTLMTMVGIHVPAEKETEISTFNHVLVDIGDYQDIDNALSTFSGHMSNMKQVLDIADTRSLVLVDEIGSGTEPSEGAALAMAMLDYMIDKGAIVVASTHYGEIKEFAIKEPHFVTAAMAFNIETLEPLYQLLMNEVGQSNGLWLAKKMLISDEILERAQYHMNQRSR</sequence>
<dbReference type="EMBL" id="JAPDSH010000004">
    <property type="protein sequence ID" value="MDF0479942.1"/>
    <property type="molecule type" value="Genomic_DNA"/>
</dbReference>
<evidence type="ECO:0000259" key="5">
    <source>
        <dbReference type="PROSITE" id="PS00486"/>
    </source>
</evidence>
<keyword evidence="1" id="KW-0547">Nucleotide-binding</keyword>
<gene>
    <name evidence="6" type="ORF">OL233_06515</name>
</gene>
<dbReference type="SMART" id="SM00534">
    <property type="entry name" value="MUTSac"/>
    <property type="match status" value="1"/>
</dbReference>
<organism evidence="6 7">
    <name type="scientific">Vagococcus proximus</name>
    <dbReference type="NCBI Taxonomy" id="2991417"/>
    <lineage>
        <taxon>Bacteria</taxon>
        <taxon>Bacillati</taxon>
        <taxon>Bacillota</taxon>
        <taxon>Bacilli</taxon>
        <taxon>Lactobacillales</taxon>
        <taxon>Enterococcaceae</taxon>
        <taxon>Vagococcus</taxon>
    </lineage>
</organism>
<keyword evidence="2 6" id="KW-0378">Hydrolase</keyword>
<dbReference type="SUPFAM" id="SSF48334">
    <property type="entry name" value="DNA repair protein MutS, domain III"/>
    <property type="match status" value="1"/>
</dbReference>
<dbReference type="PROSITE" id="PS00486">
    <property type="entry name" value="DNA_MISMATCH_REPAIR_2"/>
    <property type="match status" value="1"/>
</dbReference>
<dbReference type="InterPro" id="IPR000432">
    <property type="entry name" value="DNA_mismatch_repair_MutS_C"/>
</dbReference>
<evidence type="ECO:0000256" key="4">
    <source>
        <dbReference type="ARBA" id="ARBA00023125"/>
    </source>
</evidence>
<proteinExistence type="predicted"/>
<dbReference type="Gene3D" id="3.40.50.300">
    <property type="entry name" value="P-loop containing nucleotide triphosphate hydrolases"/>
    <property type="match status" value="1"/>
</dbReference>
<dbReference type="RefSeq" id="WP_275471529.1">
    <property type="nucleotide sequence ID" value="NZ_JAPDSH010000004.1"/>
</dbReference>
<dbReference type="SUPFAM" id="SSF52540">
    <property type="entry name" value="P-loop containing nucleoside triphosphate hydrolases"/>
    <property type="match status" value="1"/>
</dbReference>
<evidence type="ECO:0000313" key="6">
    <source>
        <dbReference type="EMBL" id="MDF0479942.1"/>
    </source>
</evidence>
<evidence type="ECO:0000313" key="7">
    <source>
        <dbReference type="Proteomes" id="UP001147148"/>
    </source>
</evidence>